<dbReference type="InParanoid" id="V4UT03"/>
<keyword evidence="3" id="KW-1185">Reference proteome</keyword>
<protein>
    <submittedName>
        <fullName evidence="2">Uncharacterized protein</fullName>
    </submittedName>
</protein>
<evidence type="ECO:0000256" key="1">
    <source>
        <dbReference type="SAM" id="Phobius"/>
    </source>
</evidence>
<dbReference type="AlphaFoldDB" id="V4UT03"/>
<dbReference type="KEGG" id="cic:CICLE_v10013375mg"/>
<evidence type="ECO:0000313" key="3">
    <source>
        <dbReference type="Proteomes" id="UP000030687"/>
    </source>
</evidence>
<dbReference type="Proteomes" id="UP000030687">
    <property type="component" value="Unassembled WGS sequence"/>
</dbReference>
<sequence length="83" mass="9802">MSPFLFKELVLDESFCFPLLWMKAFDELDGQALLVSFPGLICVAIFPLMEMGNAEEKYIYIYIYILFKLSCKYRQLSKHYDVL</sequence>
<name>V4UT03_CITCL</name>
<keyword evidence="1" id="KW-0472">Membrane</keyword>
<dbReference type="EMBL" id="KI536861">
    <property type="protein sequence ID" value="ESR42719.1"/>
    <property type="molecule type" value="Genomic_DNA"/>
</dbReference>
<reference evidence="2 3" key="1">
    <citation type="submission" date="2013-10" db="EMBL/GenBank/DDBJ databases">
        <authorList>
            <consortium name="International Citrus Genome Consortium"/>
            <person name="Jenkins J."/>
            <person name="Schmutz J."/>
            <person name="Prochnik S."/>
            <person name="Rokhsar D."/>
            <person name="Gmitter F."/>
            <person name="Ollitrault P."/>
            <person name="Machado M."/>
            <person name="Talon M."/>
            <person name="Wincker P."/>
            <person name="Jaillon O."/>
            <person name="Morgante M."/>
        </authorList>
    </citation>
    <scope>NUCLEOTIDE SEQUENCE</scope>
    <source>
        <strain evidence="3">cv. Clemenules</strain>
    </source>
</reference>
<keyword evidence="1" id="KW-1133">Transmembrane helix</keyword>
<accession>V4UT03</accession>
<organism evidence="2 3">
    <name type="scientific">Citrus clementina</name>
    <name type="common">Clementine</name>
    <name type="synonym">Citrus deliciosa x Citrus sinensis</name>
    <dbReference type="NCBI Taxonomy" id="85681"/>
    <lineage>
        <taxon>Eukaryota</taxon>
        <taxon>Viridiplantae</taxon>
        <taxon>Streptophyta</taxon>
        <taxon>Embryophyta</taxon>
        <taxon>Tracheophyta</taxon>
        <taxon>Spermatophyta</taxon>
        <taxon>Magnoliopsida</taxon>
        <taxon>eudicotyledons</taxon>
        <taxon>Gunneridae</taxon>
        <taxon>Pentapetalae</taxon>
        <taxon>rosids</taxon>
        <taxon>malvids</taxon>
        <taxon>Sapindales</taxon>
        <taxon>Rutaceae</taxon>
        <taxon>Aurantioideae</taxon>
        <taxon>Citrus</taxon>
    </lineage>
</organism>
<gene>
    <name evidence="2" type="ORF">CICLE_v10013375mg</name>
</gene>
<proteinExistence type="predicted"/>
<feature type="transmembrane region" description="Helical" evidence="1">
    <location>
        <begin position="30"/>
        <end position="49"/>
    </location>
</feature>
<keyword evidence="1" id="KW-0812">Transmembrane</keyword>
<evidence type="ECO:0000313" key="2">
    <source>
        <dbReference type="EMBL" id="ESR42719.1"/>
    </source>
</evidence>
<dbReference type="Gramene" id="ESR42719">
    <property type="protein sequence ID" value="ESR42719"/>
    <property type="gene ID" value="CICLE_v10013375mg"/>
</dbReference>